<evidence type="ECO:0000313" key="4">
    <source>
        <dbReference type="WBParaSite" id="SRAE_2000303300.1"/>
    </source>
</evidence>
<dbReference type="PANTHER" id="PTHR47411">
    <property type="entry name" value="B3GNT1, BETA-1,3-N-ACETYLGUCOSAMINYLTRANSFERASE 1, HOMOLOG"/>
    <property type="match status" value="1"/>
</dbReference>
<evidence type="ECO:0000313" key="3">
    <source>
        <dbReference type="Proteomes" id="UP000035682"/>
    </source>
</evidence>
<dbReference type="CTD" id="36380746"/>
<keyword evidence="2" id="KW-0328">Glycosyltransferase</keyword>
<name>A0A090LF03_STRRB</name>
<keyword evidence="1" id="KW-0732">Signal</keyword>
<feature type="signal peptide" evidence="1">
    <location>
        <begin position="1"/>
        <end position="19"/>
    </location>
</feature>
<dbReference type="GO" id="GO:0016757">
    <property type="term" value="F:glycosyltransferase activity"/>
    <property type="evidence" value="ECO:0007669"/>
    <property type="project" value="UniProtKB-KW"/>
</dbReference>
<proteinExistence type="predicted"/>
<dbReference type="STRING" id="34506.A0A090LF03"/>
<dbReference type="EMBL" id="LN609529">
    <property type="protein sequence ID" value="CEF68376.1"/>
    <property type="molecule type" value="Genomic_DNA"/>
</dbReference>
<dbReference type="OrthoDB" id="9974378at2759"/>
<dbReference type="AlphaFoldDB" id="A0A090LF03"/>
<dbReference type="Pfam" id="PF13896">
    <property type="entry name" value="Glyco_transf_49"/>
    <property type="match status" value="1"/>
</dbReference>
<gene>
    <name evidence="2 4 5" type="ORF">SRAE_2000303300</name>
</gene>
<sequence length="387" mass="46467">MIKYLLFLLTILFFEFSEEKSPITHYGSYIFIKNVVKGQYKFNKDRITLIINANSNDINKNLSKQIDNWEGPISIGIFIDVDDIFNLKTLCTYCTLKSIPNINNKTSIHFIFPYNAYSRDGNNRGLLNEYFNDINCEENIKSMNNICHISNEEENEEIKIKRIITYPINTIKNIARKQIKTKYMVFADINDFFSQNFEYKMSKLIIKKIKNSFRINSVLVYRNFEVDTLAERPKTKKELIQLINSSKAFIFDTYLNNTHQINKLEEWFYKKETLTPSVQYVTSFNYVNWDPNFVSDNKIPYFDERFGYPLNDRIHLKWHLCRKEYKFLVVNDAFMYHYETKNYKEKKLFKKAKSIILPKTVRIIKEFNKKMYRLYPRTVKLCPRFEV</sequence>
<dbReference type="RefSeq" id="XP_024507576.1">
    <property type="nucleotide sequence ID" value="XM_024654179.1"/>
</dbReference>
<protein>
    <submittedName>
        <fullName evidence="2 4">N-acetyllactosaminide beta-1,3-N-acetylglucosaminyltransferase</fullName>
    </submittedName>
</protein>
<keyword evidence="2" id="KW-0808">Transferase</keyword>
<keyword evidence="3" id="KW-1185">Reference proteome</keyword>
<accession>A0A090LF03</accession>
<dbReference type="OMA" id="CEMHIAG"/>
<dbReference type="WBParaSite" id="SRAE_2000303300.1">
    <property type="protein sequence ID" value="SRAE_2000303300.1"/>
    <property type="gene ID" value="WBGene00263253"/>
</dbReference>
<dbReference type="Proteomes" id="UP000035682">
    <property type="component" value="Unplaced"/>
</dbReference>
<organism evidence="2">
    <name type="scientific">Strongyloides ratti</name>
    <name type="common">Parasitic roundworm</name>
    <dbReference type="NCBI Taxonomy" id="34506"/>
    <lineage>
        <taxon>Eukaryota</taxon>
        <taxon>Metazoa</taxon>
        <taxon>Ecdysozoa</taxon>
        <taxon>Nematoda</taxon>
        <taxon>Chromadorea</taxon>
        <taxon>Rhabditida</taxon>
        <taxon>Tylenchina</taxon>
        <taxon>Panagrolaimomorpha</taxon>
        <taxon>Strongyloidoidea</taxon>
        <taxon>Strongyloididae</taxon>
        <taxon>Strongyloides</taxon>
    </lineage>
</organism>
<evidence type="ECO:0000313" key="2">
    <source>
        <dbReference type="EMBL" id="CEF68376.1"/>
    </source>
</evidence>
<reference evidence="2 3" key="1">
    <citation type="submission" date="2014-09" db="EMBL/GenBank/DDBJ databases">
        <authorList>
            <person name="Martin A.A."/>
        </authorList>
    </citation>
    <scope>NUCLEOTIDE SEQUENCE</scope>
    <source>
        <strain evidence="3">ED321</strain>
        <strain evidence="2">ED321 Heterogonic</strain>
    </source>
</reference>
<reference evidence="4" key="2">
    <citation type="submission" date="2020-12" db="UniProtKB">
        <authorList>
            <consortium name="WormBaseParasite"/>
        </authorList>
    </citation>
    <scope>IDENTIFICATION</scope>
</reference>
<evidence type="ECO:0000313" key="5">
    <source>
        <dbReference type="WormBase" id="SRAE_2000303300"/>
    </source>
</evidence>
<evidence type="ECO:0000256" key="1">
    <source>
        <dbReference type="SAM" id="SignalP"/>
    </source>
</evidence>
<dbReference type="GeneID" id="36380746"/>
<dbReference type="WormBase" id="SRAE_2000303300">
    <property type="protein sequence ID" value="SRP08360"/>
    <property type="gene ID" value="WBGene00263253"/>
</dbReference>
<dbReference type="PANTHER" id="PTHR47411:SF3">
    <property type="entry name" value="I-BETA-1,3-N-ACETYLGLUCOSAMINYLTRANSFERASE"/>
    <property type="match status" value="1"/>
</dbReference>
<feature type="chain" id="PRO_5015030688" evidence="1">
    <location>
        <begin position="20"/>
        <end position="387"/>
    </location>
</feature>